<feature type="compositionally biased region" description="Low complexity" evidence="1">
    <location>
        <begin position="35"/>
        <end position="52"/>
    </location>
</feature>
<name>A0A556UZT9_BAGYA</name>
<keyword evidence="3" id="KW-1185">Reference proteome</keyword>
<gene>
    <name evidence="2" type="ORF">Baya_11092</name>
</gene>
<organism evidence="2 3">
    <name type="scientific">Bagarius yarrelli</name>
    <name type="common">Goonch</name>
    <name type="synonym">Bagrus yarrelli</name>
    <dbReference type="NCBI Taxonomy" id="175774"/>
    <lineage>
        <taxon>Eukaryota</taxon>
        <taxon>Metazoa</taxon>
        <taxon>Chordata</taxon>
        <taxon>Craniata</taxon>
        <taxon>Vertebrata</taxon>
        <taxon>Euteleostomi</taxon>
        <taxon>Actinopterygii</taxon>
        <taxon>Neopterygii</taxon>
        <taxon>Teleostei</taxon>
        <taxon>Ostariophysi</taxon>
        <taxon>Siluriformes</taxon>
        <taxon>Sisoridae</taxon>
        <taxon>Sisorinae</taxon>
        <taxon>Bagarius</taxon>
    </lineage>
</organism>
<evidence type="ECO:0000313" key="3">
    <source>
        <dbReference type="Proteomes" id="UP000319801"/>
    </source>
</evidence>
<dbReference type="Proteomes" id="UP000319801">
    <property type="component" value="Unassembled WGS sequence"/>
</dbReference>
<dbReference type="AlphaFoldDB" id="A0A556UZT9"/>
<accession>A0A556UZT9</accession>
<comment type="caution">
    <text evidence="2">The sequence shown here is derived from an EMBL/GenBank/DDBJ whole genome shotgun (WGS) entry which is preliminary data.</text>
</comment>
<feature type="region of interest" description="Disordered" evidence="1">
    <location>
        <begin position="97"/>
        <end position="118"/>
    </location>
</feature>
<sequence length="154" mass="17772">MEKGGPSAWSSSHCECCCKSQKSEREGESGTSFNELSTSCSESQSEASSPQETVIARPVSQQHHHIQTLERTIKKGPAQAMQTETRRRTELLRTRTTGQRDIVTPSKRKPAKEKLTPEQELQKCIQDFRRIRIPERFPDRKNTWQSDLLRKYRL</sequence>
<feature type="region of interest" description="Disordered" evidence="1">
    <location>
        <begin position="22"/>
        <end position="67"/>
    </location>
</feature>
<evidence type="ECO:0000256" key="1">
    <source>
        <dbReference type="SAM" id="MobiDB-lite"/>
    </source>
</evidence>
<dbReference type="OrthoDB" id="2414723at2759"/>
<dbReference type="EMBL" id="VCAZ01000084">
    <property type="protein sequence ID" value="TSQ35279.1"/>
    <property type="molecule type" value="Genomic_DNA"/>
</dbReference>
<reference evidence="2 3" key="1">
    <citation type="journal article" date="2019" name="Genome Biol. Evol.">
        <title>Whole-Genome Sequencing of the Giant Devil Catfish, Bagarius yarrelli.</title>
        <authorList>
            <person name="Jiang W."/>
            <person name="Lv Y."/>
            <person name="Cheng L."/>
            <person name="Yang K."/>
            <person name="Chao B."/>
            <person name="Wang X."/>
            <person name="Li Y."/>
            <person name="Pan X."/>
            <person name="You X."/>
            <person name="Zhang Y."/>
            <person name="Yang J."/>
            <person name="Li J."/>
            <person name="Zhang X."/>
            <person name="Liu S."/>
            <person name="Sun C."/>
            <person name="Yang J."/>
            <person name="Shi Q."/>
        </authorList>
    </citation>
    <scope>NUCLEOTIDE SEQUENCE [LARGE SCALE GENOMIC DNA]</scope>
    <source>
        <strain evidence="2">JWS20170419001</strain>
        <tissue evidence="2">Muscle</tissue>
    </source>
</reference>
<evidence type="ECO:0000313" key="2">
    <source>
        <dbReference type="EMBL" id="TSQ35279.1"/>
    </source>
</evidence>
<protein>
    <submittedName>
        <fullName evidence="2">BTB/POZ domain-containing protein KCTD16</fullName>
    </submittedName>
</protein>
<proteinExistence type="predicted"/>